<dbReference type="Proteomes" id="UP000824596">
    <property type="component" value="Unassembled WGS sequence"/>
</dbReference>
<name>A0A9P8N537_9HYPO</name>
<keyword evidence="2" id="KW-1185">Reference proteome</keyword>
<dbReference type="EMBL" id="JAIZPD010000002">
    <property type="protein sequence ID" value="KAH0966772.1"/>
    <property type="molecule type" value="Genomic_DNA"/>
</dbReference>
<dbReference type="PANTHER" id="PTHR31252:SF11">
    <property type="entry name" value="DUF4419 DOMAIN-CONTAINING PROTEIN"/>
    <property type="match status" value="1"/>
</dbReference>
<dbReference type="AlphaFoldDB" id="A0A9P8N537"/>
<sequence>MPVTIDVINHPAESWQRSKVATSEELLKEVSPKQYRRSKIILQSSFSRHALRENHASASANGFVWSAYMAYSDHHHLVIRPEDVWFAIITQLSFYINANAEALRSFFVSHEGRKELEVVDTGTLEQADFGALAQAMTQLISKNVNDPELDKLDQLGDEPTQFAEMLRPILRRMVLCFSQPSSTDVTDFWNTMITRIHQGSGMHYISGWLSVFCFWKEAGAARRRSHDNVVLDGLSYPYADIQEVPAGFASVPVNVNDHGEVYDSTLIAGSVGILARPSAPGVASEGGAIQPYSGWWMCENEPAEAAESREREMEVLQEQSPSCKITSFSFLYAGA</sequence>
<dbReference type="OrthoDB" id="4924073at2759"/>
<evidence type="ECO:0000313" key="2">
    <source>
        <dbReference type="Proteomes" id="UP000824596"/>
    </source>
</evidence>
<gene>
    <name evidence="1" type="ORF">HRG_02181</name>
</gene>
<comment type="caution">
    <text evidence="1">The sequence shown here is derived from an EMBL/GenBank/DDBJ whole genome shotgun (WGS) entry which is preliminary data.</text>
</comment>
<organism evidence="1 2">
    <name type="scientific">Hirsutella rhossiliensis</name>
    <dbReference type="NCBI Taxonomy" id="111463"/>
    <lineage>
        <taxon>Eukaryota</taxon>
        <taxon>Fungi</taxon>
        <taxon>Dikarya</taxon>
        <taxon>Ascomycota</taxon>
        <taxon>Pezizomycotina</taxon>
        <taxon>Sordariomycetes</taxon>
        <taxon>Hypocreomycetidae</taxon>
        <taxon>Hypocreales</taxon>
        <taxon>Ophiocordycipitaceae</taxon>
        <taxon>Hirsutella</taxon>
    </lineage>
</organism>
<dbReference type="PANTHER" id="PTHR31252">
    <property type="entry name" value="DUF4419 DOMAIN-CONTAINING PROTEIN"/>
    <property type="match status" value="1"/>
</dbReference>
<dbReference type="RefSeq" id="XP_044724285.1">
    <property type="nucleotide sequence ID" value="XM_044860652.1"/>
</dbReference>
<dbReference type="Pfam" id="PF14388">
    <property type="entry name" value="DUF4419"/>
    <property type="match status" value="1"/>
</dbReference>
<evidence type="ECO:0000313" key="1">
    <source>
        <dbReference type="EMBL" id="KAH0966772.1"/>
    </source>
</evidence>
<protein>
    <recommendedName>
        <fullName evidence="3">DUF4419 domain-containing protein</fullName>
    </recommendedName>
</protein>
<dbReference type="GeneID" id="68351310"/>
<reference evidence="1" key="1">
    <citation type="submission" date="2021-09" db="EMBL/GenBank/DDBJ databases">
        <title>A high-quality genome of the endoparasitic fungus Hirsutella rhossiliensis with a comparison of Hirsutella genomes reveals transposable elements contributing to genome size variation.</title>
        <authorList>
            <person name="Lin R."/>
            <person name="Jiao Y."/>
            <person name="Sun X."/>
            <person name="Ling J."/>
            <person name="Xie B."/>
            <person name="Cheng X."/>
        </authorList>
    </citation>
    <scope>NUCLEOTIDE SEQUENCE</scope>
    <source>
        <strain evidence="1">HR02</strain>
    </source>
</reference>
<dbReference type="InterPro" id="IPR025533">
    <property type="entry name" value="DUF4419"/>
</dbReference>
<evidence type="ECO:0008006" key="3">
    <source>
        <dbReference type="Google" id="ProtNLM"/>
    </source>
</evidence>
<proteinExistence type="predicted"/>
<accession>A0A9P8N537</accession>